<comment type="caution">
    <text evidence="1">The sequence shown here is derived from an EMBL/GenBank/DDBJ whole genome shotgun (WGS) entry which is preliminary data.</text>
</comment>
<sequence length="36" mass="3955">MTKLEYVTQSYDGFANTDIRNGGKFNGIVLEAVVGF</sequence>
<organism evidence="1">
    <name type="scientific">bioreactor metagenome</name>
    <dbReference type="NCBI Taxonomy" id="1076179"/>
    <lineage>
        <taxon>unclassified sequences</taxon>
        <taxon>metagenomes</taxon>
        <taxon>ecological metagenomes</taxon>
    </lineage>
</organism>
<name>A0A645HVS5_9ZZZZ</name>
<proteinExistence type="predicted"/>
<reference evidence="1" key="1">
    <citation type="submission" date="2019-08" db="EMBL/GenBank/DDBJ databases">
        <authorList>
            <person name="Kucharzyk K."/>
            <person name="Murdoch R.W."/>
            <person name="Higgins S."/>
            <person name="Loffler F."/>
        </authorList>
    </citation>
    <scope>NUCLEOTIDE SEQUENCE</scope>
</reference>
<gene>
    <name evidence="1" type="ORF">SDC9_190233</name>
</gene>
<accession>A0A645HVS5</accession>
<evidence type="ECO:0000313" key="1">
    <source>
        <dbReference type="EMBL" id="MPN42676.1"/>
    </source>
</evidence>
<dbReference type="AlphaFoldDB" id="A0A645HVS5"/>
<dbReference type="EMBL" id="VSSQ01100578">
    <property type="protein sequence ID" value="MPN42676.1"/>
    <property type="molecule type" value="Genomic_DNA"/>
</dbReference>
<protein>
    <submittedName>
        <fullName evidence="1">Uncharacterized protein</fullName>
    </submittedName>
</protein>